<evidence type="ECO:0000256" key="1">
    <source>
        <dbReference type="ARBA" id="ARBA00008693"/>
    </source>
</evidence>
<evidence type="ECO:0000313" key="6">
    <source>
        <dbReference type="EMBL" id="OWF48919.1"/>
    </source>
</evidence>
<feature type="transmembrane region" description="Helical" evidence="5">
    <location>
        <begin position="23"/>
        <end position="42"/>
    </location>
</feature>
<dbReference type="OrthoDB" id="9970481at2759"/>
<evidence type="ECO:0000256" key="5">
    <source>
        <dbReference type="SAM" id="Phobius"/>
    </source>
</evidence>
<comment type="caution">
    <text evidence="6">The sequence shown here is derived from an EMBL/GenBank/DDBJ whole genome shotgun (WGS) entry which is preliminary data.</text>
</comment>
<gene>
    <name evidence="6" type="ORF">KP79_PYT12471</name>
</gene>
<comment type="subunit">
    <text evidence="2">Homodimer; disulfide-linked.</text>
</comment>
<comment type="similarity">
    <text evidence="1">Belongs to the stanniocalcin family.</text>
</comment>
<keyword evidence="4" id="KW-1015">Disulfide bond</keyword>
<evidence type="ECO:0000256" key="4">
    <source>
        <dbReference type="ARBA" id="ARBA00023157"/>
    </source>
</evidence>
<name>A0A210QJM1_MIZYE</name>
<dbReference type="GO" id="GO:0005615">
    <property type="term" value="C:extracellular space"/>
    <property type="evidence" value="ECO:0007669"/>
    <property type="project" value="TreeGrafter"/>
</dbReference>
<dbReference type="PANTHER" id="PTHR11245">
    <property type="entry name" value="STANNIOCALCIN"/>
    <property type="match status" value="1"/>
</dbReference>
<organism evidence="6 7">
    <name type="scientific">Mizuhopecten yessoensis</name>
    <name type="common">Japanese scallop</name>
    <name type="synonym">Patinopecten yessoensis</name>
    <dbReference type="NCBI Taxonomy" id="6573"/>
    <lineage>
        <taxon>Eukaryota</taxon>
        <taxon>Metazoa</taxon>
        <taxon>Spiralia</taxon>
        <taxon>Lophotrochozoa</taxon>
        <taxon>Mollusca</taxon>
        <taxon>Bivalvia</taxon>
        <taxon>Autobranchia</taxon>
        <taxon>Pteriomorphia</taxon>
        <taxon>Pectinida</taxon>
        <taxon>Pectinoidea</taxon>
        <taxon>Pectinidae</taxon>
        <taxon>Mizuhopecten</taxon>
    </lineage>
</organism>
<evidence type="ECO:0000313" key="7">
    <source>
        <dbReference type="Proteomes" id="UP000242188"/>
    </source>
</evidence>
<dbReference type="Proteomes" id="UP000242188">
    <property type="component" value="Unassembled WGS sequence"/>
</dbReference>
<dbReference type="GO" id="GO:0006874">
    <property type="term" value="P:intracellular calcium ion homeostasis"/>
    <property type="evidence" value="ECO:0007669"/>
    <property type="project" value="TreeGrafter"/>
</dbReference>
<dbReference type="AlphaFoldDB" id="A0A210QJM1"/>
<reference evidence="6 7" key="1">
    <citation type="journal article" date="2017" name="Nat. Ecol. Evol.">
        <title>Scallop genome provides insights into evolution of bilaterian karyotype and development.</title>
        <authorList>
            <person name="Wang S."/>
            <person name="Zhang J."/>
            <person name="Jiao W."/>
            <person name="Li J."/>
            <person name="Xun X."/>
            <person name="Sun Y."/>
            <person name="Guo X."/>
            <person name="Huan P."/>
            <person name="Dong B."/>
            <person name="Zhang L."/>
            <person name="Hu X."/>
            <person name="Sun X."/>
            <person name="Wang J."/>
            <person name="Zhao C."/>
            <person name="Wang Y."/>
            <person name="Wang D."/>
            <person name="Huang X."/>
            <person name="Wang R."/>
            <person name="Lv J."/>
            <person name="Li Y."/>
            <person name="Zhang Z."/>
            <person name="Liu B."/>
            <person name="Lu W."/>
            <person name="Hui Y."/>
            <person name="Liang J."/>
            <person name="Zhou Z."/>
            <person name="Hou R."/>
            <person name="Li X."/>
            <person name="Liu Y."/>
            <person name="Li H."/>
            <person name="Ning X."/>
            <person name="Lin Y."/>
            <person name="Zhao L."/>
            <person name="Xing Q."/>
            <person name="Dou J."/>
            <person name="Li Y."/>
            <person name="Mao J."/>
            <person name="Guo H."/>
            <person name="Dou H."/>
            <person name="Li T."/>
            <person name="Mu C."/>
            <person name="Jiang W."/>
            <person name="Fu Q."/>
            <person name="Fu X."/>
            <person name="Miao Y."/>
            <person name="Liu J."/>
            <person name="Yu Q."/>
            <person name="Li R."/>
            <person name="Liao H."/>
            <person name="Li X."/>
            <person name="Kong Y."/>
            <person name="Jiang Z."/>
            <person name="Chourrout D."/>
            <person name="Li R."/>
            <person name="Bao Z."/>
        </authorList>
    </citation>
    <scope>NUCLEOTIDE SEQUENCE [LARGE SCALE GENOMIC DNA]</scope>
    <source>
        <strain evidence="6 7">PY_sf001</strain>
    </source>
</reference>
<sequence>MCRVAAEIFNDALPCLSKTMKYCLVYLCFMLLLNVGLGIRGFSNYLLCINESALPVRDRDPECERKAEEGSCDFFDCYENRFPCRTCGFAADPERNYCRRFFNNYSNFDRQGQQWITSAHQCLTRVMLSLYVQNSVSCKVSKRTMVDAVSYCYHGNSTLSFCDIFQTNQYAFLQLYNRRNMFEMIRATTELRELRQLCELSDQQLPFAPIHK</sequence>
<dbReference type="GO" id="GO:0005179">
    <property type="term" value="F:hormone activity"/>
    <property type="evidence" value="ECO:0007669"/>
    <property type="project" value="UniProtKB-KW"/>
</dbReference>
<evidence type="ECO:0000256" key="3">
    <source>
        <dbReference type="ARBA" id="ARBA00022702"/>
    </source>
</evidence>
<keyword evidence="5" id="KW-1133">Transmembrane helix</keyword>
<keyword evidence="7" id="KW-1185">Reference proteome</keyword>
<dbReference type="EMBL" id="NEDP02003345">
    <property type="protein sequence ID" value="OWF48919.1"/>
    <property type="molecule type" value="Genomic_DNA"/>
</dbReference>
<dbReference type="PANTHER" id="PTHR11245:SF6">
    <property type="entry name" value="DUF19 DOMAIN-CONTAINING PROTEIN"/>
    <property type="match status" value="1"/>
</dbReference>
<keyword evidence="3" id="KW-0372">Hormone</keyword>
<evidence type="ECO:0000256" key="2">
    <source>
        <dbReference type="ARBA" id="ARBA00011748"/>
    </source>
</evidence>
<dbReference type="InterPro" id="IPR004978">
    <property type="entry name" value="Stanniocalcin"/>
</dbReference>
<protein>
    <submittedName>
        <fullName evidence="6">Uncharacterized protein</fullName>
    </submittedName>
</protein>
<proteinExistence type="inferred from homology"/>
<keyword evidence="5" id="KW-0812">Transmembrane</keyword>
<accession>A0A210QJM1</accession>
<dbReference type="Pfam" id="PF03298">
    <property type="entry name" value="Stanniocalcin"/>
    <property type="match status" value="1"/>
</dbReference>
<keyword evidence="5" id="KW-0472">Membrane</keyword>